<evidence type="ECO:0000313" key="7">
    <source>
        <dbReference type="EMBL" id="KAH3723539.1"/>
    </source>
</evidence>
<reference evidence="7" key="2">
    <citation type="submission" date="2020-11" db="EMBL/GenBank/DDBJ databases">
        <authorList>
            <person name="McCartney M.A."/>
            <person name="Auch B."/>
            <person name="Kono T."/>
            <person name="Mallez S."/>
            <person name="Becker A."/>
            <person name="Gohl D.M."/>
            <person name="Silverstein K.A.T."/>
            <person name="Koren S."/>
            <person name="Bechman K.B."/>
            <person name="Herman A."/>
            <person name="Abrahante J.E."/>
            <person name="Garbe J."/>
        </authorList>
    </citation>
    <scope>NUCLEOTIDE SEQUENCE</scope>
    <source>
        <strain evidence="7">Duluth1</strain>
        <tissue evidence="7">Whole animal</tissue>
    </source>
</reference>
<keyword evidence="1" id="KW-0436">Ligase</keyword>
<evidence type="ECO:0000313" key="8">
    <source>
        <dbReference type="Proteomes" id="UP000828390"/>
    </source>
</evidence>
<dbReference type="GO" id="GO:0006418">
    <property type="term" value="P:tRNA aminoacylation for protein translation"/>
    <property type="evidence" value="ECO:0007669"/>
    <property type="project" value="InterPro"/>
</dbReference>
<keyword evidence="3" id="KW-0067">ATP-binding</keyword>
<dbReference type="GO" id="GO:0004812">
    <property type="term" value="F:aminoacyl-tRNA ligase activity"/>
    <property type="evidence" value="ECO:0007669"/>
    <property type="project" value="UniProtKB-KW"/>
</dbReference>
<gene>
    <name evidence="7" type="ORF">DPMN_049329</name>
</gene>
<feature type="domain" description="Methionyl/Valyl/Leucyl/Isoleucyl-tRNA synthetase anticodon-binding" evidence="6">
    <location>
        <begin position="13"/>
        <end position="51"/>
    </location>
</feature>
<evidence type="ECO:0000256" key="2">
    <source>
        <dbReference type="ARBA" id="ARBA00022741"/>
    </source>
</evidence>
<evidence type="ECO:0000259" key="6">
    <source>
        <dbReference type="Pfam" id="PF08264"/>
    </source>
</evidence>
<organism evidence="7 8">
    <name type="scientific">Dreissena polymorpha</name>
    <name type="common">Zebra mussel</name>
    <name type="synonym">Mytilus polymorpha</name>
    <dbReference type="NCBI Taxonomy" id="45954"/>
    <lineage>
        <taxon>Eukaryota</taxon>
        <taxon>Metazoa</taxon>
        <taxon>Spiralia</taxon>
        <taxon>Lophotrochozoa</taxon>
        <taxon>Mollusca</taxon>
        <taxon>Bivalvia</taxon>
        <taxon>Autobranchia</taxon>
        <taxon>Heteroconchia</taxon>
        <taxon>Euheterodonta</taxon>
        <taxon>Imparidentia</taxon>
        <taxon>Neoheterodontei</taxon>
        <taxon>Myida</taxon>
        <taxon>Dreissenoidea</taxon>
        <taxon>Dreissenidae</taxon>
        <taxon>Dreissena</taxon>
    </lineage>
</organism>
<dbReference type="InterPro" id="IPR009080">
    <property type="entry name" value="tRNAsynth_Ia_anticodon-bd"/>
</dbReference>
<keyword evidence="8" id="KW-1185">Reference proteome</keyword>
<evidence type="ECO:0000256" key="1">
    <source>
        <dbReference type="ARBA" id="ARBA00022598"/>
    </source>
</evidence>
<evidence type="ECO:0000256" key="3">
    <source>
        <dbReference type="ARBA" id="ARBA00022840"/>
    </source>
</evidence>
<keyword evidence="2" id="KW-0547">Nucleotide-binding</keyword>
<keyword evidence="4" id="KW-0648">Protein biosynthesis</keyword>
<dbReference type="SUPFAM" id="SSF47323">
    <property type="entry name" value="Anticodon-binding domain of a subclass of class I aminoacyl-tRNA synthetases"/>
    <property type="match status" value="1"/>
</dbReference>
<keyword evidence="5" id="KW-0030">Aminoacyl-tRNA synthetase</keyword>
<evidence type="ECO:0000256" key="5">
    <source>
        <dbReference type="ARBA" id="ARBA00023146"/>
    </source>
</evidence>
<dbReference type="Proteomes" id="UP000828390">
    <property type="component" value="Unassembled WGS sequence"/>
</dbReference>
<protein>
    <recommendedName>
        <fullName evidence="6">Methionyl/Valyl/Leucyl/Isoleucyl-tRNA synthetase anticodon-binding domain-containing protein</fullName>
    </recommendedName>
</protein>
<dbReference type="EMBL" id="JAIWYP010000012">
    <property type="protein sequence ID" value="KAH3723539.1"/>
    <property type="molecule type" value="Genomic_DNA"/>
</dbReference>
<dbReference type="Pfam" id="PF08264">
    <property type="entry name" value="Anticodon_1"/>
    <property type="match status" value="1"/>
</dbReference>
<reference evidence="7" key="1">
    <citation type="journal article" date="2019" name="bioRxiv">
        <title>The Genome of the Zebra Mussel, Dreissena polymorpha: A Resource for Invasive Species Research.</title>
        <authorList>
            <person name="McCartney M.A."/>
            <person name="Auch B."/>
            <person name="Kono T."/>
            <person name="Mallez S."/>
            <person name="Zhang Y."/>
            <person name="Obille A."/>
            <person name="Becker A."/>
            <person name="Abrahante J.E."/>
            <person name="Garbe J."/>
            <person name="Badalamenti J.P."/>
            <person name="Herman A."/>
            <person name="Mangelson H."/>
            <person name="Liachko I."/>
            <person name="Sullivan S."/>
            <person name="Sone E.D."/>
            <person name="Koren S."/>
            <person name="Silverstein K.A.T."/>
            <person name="Beckman K.B."/>
            <person name="Gohl D.M."/>
        </authorList>
    </citation>
    <scope>NUCLEOTIDE SEQUENCE</scope>
    <source>
        <strain evidence="7">Duluth1</strain>
        <tissue evidence="7">Whole animal</tissue>
    </source>
</reference>
<dbReference type="AlphaFoldDB" id="A0A9D4CF56"/>
<dbReference type="GO" id="GO:0005524">
    <property type="term" value="F:ATP binding"/>
    <property type="evidence" value="ECO:0007669"/>
    <property type="project" value="UniProtKB-KW"/>
</dbReference>
<proteinExistence type="predicted"/>
<dbReference type="InterPro" id="IPR013155">
    <property type="entry name" value="M/V/L/I-tRNA-synth_anticd-bd"/>
</dbReference>
<comment type="caution">
    <text evidence="7">The sequence shown here is derived from an EMBL/GenBank/DDBJ whole genome shotgun (WGS) entry which is preliminary data.</text>
</comment>
<evidence type="ECO:0000256" key="4">
    <source>
        <dbReference type="ARBA" id="ARBA00022917"/>
    </source>
</evidence>
<sequence>MKYKEAMSYKYREVEIEGMHCDLVFGYIKIQTLLLSPICPHLCEHIWALIGKVSGGPAGLVLFPRHGGEQYWQSITIYKR</sequence>
<name>A0A9D4CF56_DREPO</name>
<accession>A0A9D4CF56</accession>